<organism evidence="1">
    <name type="scientific">bioreactor metagenome</name>
    <dbReference type="NCBI Taxonomy" id="1076179"/>
    <lineage>
        <taxon>unclassified sequences</taxon>
        <taxon>metagenomes</taxon>
        <taxon>ecological metagenomes</taxon>
    </lineage>
</organism>
<dbReference type="EMBL" id="VSSQ01018156">
    <property type="protein sequence ID" value="MPM61110.1"/>
    <property type="molecule type" value="Genomic_DNA"/>
</dbReference>
<name>A0A645B6Q0_9ZZZZ</name>
<dbReference type="AlphaFoldDB" id="A0A645B6Q0"/>
<gene>
    <name evidence="1" type="ORF">SDC9_107964</name>
</gene>
<comment type="caution">
    <text evidence="1">The sequence shown here is derived from an EMBL/GenBank/DDBJ whole genome shotgun (WGS) entry which is preliminary data.</text>
</comment>
<accession>A0A645B6Q0</accession>
<sequence>MKRRDPQFLRQPVLQLLIEVCRLVVPPVLLIELHQEHDHLFIQSVPAQILQAQPLRLSQITLFLRLRRAGGKIVQGPGRHLLPHLINPGVEVGGVLHRKAPQELLRVRSPLRPAPVEVRDQFPRRIQPHLRFRNGQNQVRPQHFAQSIDRMAQIFVTHLFGAVLPQEVNQLLPCGGLPADQIVEQRVHPFEGKGHLFPFKLHAGYLKQLYFDLGHWPFPSFFRKRFFLHYTRLRRSAPDLFVLLLLR</sequence>
<evidence type="ECO:0000313" key="1">
    <source>
        <dbReference type="EMBL" id="MPM61110.1"/>
    </source>
</evidence>
<proteinExistence type="predicted"/>
<protein>
    <submittedName>
        <fullName evidence="1">Uncharacterized protein</fullName>
    </submittedName>
</protein>
<reference evidence="1" key="1">
    <citation type="submission" date="2019-08" db="EMBL/GenBank/DDBJ databases">
        <authorList>
            <person name="Kucharzyk K."/>
            <person name="Murdoch R.W."/>
            <person name="Higgins S."/>
            <person name="Loffler F."/>
        </authorList>
    </citation>
    <scope>NUCLEOTIDE SEQUENCE</scope>
</reference>